<gene>
    <name evidence="1" type="ORF">C0Q70_19966</name>
</gene>
<dbReference type="Proteomes" id="UP000245119">
    <property type="component" value="Linkage Group LG13"/>
</dbReference>
<reference evidence="1 2" key="1">
    <citation type="submission" date="2018-04" db="EMBL/GenBank/DDBJ databases">
        <title>The genome of golden apple snail Pomacea canaliculata provides insight into stress tolerance and invasive adaptation.</title>
        <authorList>
            <person name="Liu C."/>
            <person name="Liu B."/>
            <person name="Ren Y."/>
            <person name="Zhang Y."/>
            <person name="Wang H."/>
            <person name="Li S."/>
            <person name="Jiang F."/>
            <person name="Yin L."/>
            <person name="Zhang G."/>
            <person name="Qian W."/>
            <person name="Fan W."/>
        </authorList>
    </citation>
    <scope>NUCLEOTIDE SEQUENCE [LARGE SCALE GENOMIC DNA]</scope>
    <source>
        <strain evidence="1">SZHN2017</strain>
        <tissue evidence="1">Muscle</tissue>
    </source>
</reference>
<keyword evidence="2" id="KW-1185">Reference proteome</keyword>
<sequence>MLSSARNASGTNLISGSKVRARSRRFAFSKDHHLPTLDLVTKCEICRDVMRIELKSVVTSTTIIPIDPVFLPTANNITVREGGKAELPCSVQYLSTKKVDN</sequence>
<protein>
    <recommendedName>
        <fullName evidence="3">Ig-like domain-containing protein</fullName>
    </recommendedName>
</protein>
<proteinExistence type="predicted"/>
<name>A0A2T7NE82_POMCA</name>
<organism evidence="1 2">
    <name type="scientific">Pomacea canaliculata</name>
    <name type="common">Golden apple snail</name>
    <dbReference type="NCBI Taxonomy" id="400727"/>
    <lineage>
        <taxon>Eukaryota</taxon>
        <taxon>Metazoa</taxon>
        <taxon>Spiralia</taxon>
        <taxon>Lophotrochozoa</taxon>
        <taxon>Mollusca</taxon>
        <taxon>Gastropoda</taxon>
        <taxon>Caenogastropoda</taxon>
        <taxon>Architaenioglossa</taxon>
        <taxon>Ampullarioidea</taxon>
        <taxon>Ampullariidae</taxon>
        <taxon>Pomacea</taxon>
    </lineage>
</organism>
<comment type="caution">
    <text evidence="1">The sequence shown here is derived from an EMBL/GenBank/DDBJ whole genome shotgun (WGS) entry which is preliminary data.</text>
</comment>
<dbReference type="AlphaFoldDB" id="A0A2T7NE82"/>
<evidence type="ECO:0008006" key="3">
    <source>
        <dbReference type="Google" id="ProtNLM"/>
    </source>
</evidence>
<evidence type="ECO:0000313" key="1">
    <source>
        <dbReference type="EMBL" id="PVD19477.1"/>
    </source>
</evidence>
<dbReference type="EMBL" id="PZQS01000013">
    <property type="protein sequence ID" value="PVD19477.1"/>
    <property type="molecule type" value="Genomic_DNA"/>
</dbReference>
<accession>A0A2T7NE82</accession>
<evidence type="ECO:0000313" key="2">
    <source>
        <dbReference type="Proteomes" id="UP000245119"/>
    </source>
</evidence>
<dbReference type="OrthoDB" id="10012075at2759"/>